<dbReference type="EMBL" id="JARRAG010000002">
    <property type="protein sequence ID" value="MDG3006332.1"/>
    <property type="molecule type" value="Genomic_DNA"/>
</dbReference>
<keyword evidence="3 4" id="KW-0472">Membrane</keyword>
<evidence type="ECO:0000256" key="3">
    <source>
        <dbReference type="ARBA" id="ARBA00023136"/>
    </source>
</evidence>
<dbReference type="RefSeq" id="WP_277862632.1">
    <property type="nucleotide sequence ID" value="NZ_JARRAG010000002.1"/>
</dbReference>
<reference evidence="6 7" key="1">
    <citation type="submission" date="2023-03" db="EMBL/GenBank/DDBJ databases">
        <title>Paludisphaera mucosa sp. nov. a novel planctomycete from northern fen.</title>
        <authorList>
            <person name="Ivanova A."/>
        </authorList>
    </citation>
    <scope>NUCLEOTIDE SEQUENCE [LARGE SCALE GENOMIC DNA]</scope>
    <source>
        <strain evidence="6 7">Pla2</strain>
    </source>
</reference>
<accession>A0ABT6FFM6</accession>
<dbReference type="Gene3D" id="1.20.1250.20">
    <property type="entry name" value="MFS general substrate transporter like domains"/>
    <property type="match status" value="2"/>
</dbReference>
<feature type="transmembrane region" description="Helical" evidence="4">
    <location>
        <begin position="340"/>
        <end position="360"/>
    </location>
</feature>
<keyword evidence="7" id="KW-1185">Reference proteome</keyword>
<dbReference type="InterPro" id="IPR036259">
    <property type="entry name" value="MFS_trans_sf"/>
</dbReference>
<evidence type="ECO:0000256" key="4">
    <source>
        <dbReference type="SAM" id="Phobius"/>
    </source>
</evidence>
<feature type="transmembrane region" description="Helical" evidence="4">
    <location>
        <begin position="366"/>
        <end position="389"/>
    </location>
</feature>
<dbReference type="InterPro" id="IPR020846">
    <property type="entry name" value="MFS_dom"/>
</dbReference>
<evidence type="ECO:0000256" key="1">
    <source>
        <dbReference type="ARBA" id="ARBA00022692"/>
    </source>
</evidence>
<evidence type="ECO:0000313" key="7">
    <source>
        <dbReference type="Proteomes" id="UP001216907"/>
    </source>
</evidence>
<protein>
    <submittedName>
        <fullName evidence="6">OFA family MFS transporter</fullName>
    </submittedName>
</protein>
<feature type="transmembrane region" description="Helical" evidence="4">
    <location>
        <begin position="119"/>
        <end position="138"/>
    </location>
</feature>
<proteinExistence type="predicted"/>
<feature type="transmembrane region" description="Helical" evidence="4">
    <location>
        <begin position="274"/>
        <end position="297"/>
    </location>
</feature>
<sequence length="475" mass="50431">MPPEETTTAAEGFVETLSERPPATPPSLLDRRRTIAPAGFNRWLIPPAAMAVHLCIGEVYGFSVFNVPLTRVVGVTSSVEGRDWTIPQVGWCYSIALIMLGLSAAFLGRWVERIGPRKTICAGACCFCGGLLLASLAVSLHSLVLLYLGYGVLGGVGLGLGYIAPVSTLVRWFPDRPGLATGLAIMGFGGGALIGAPLGVELMGAFKSAASVGVQEAFVVMALAYFAMMMFGAFTIRVPVPGWRPEGFVPAAKPKGLVTHADVSLDHAWKTPQFWLLWVVLCMNVTAGIGILGQASLICQDMFGVPAAVGGGFAGLLSLANMSGRLVWSSASDYIGRKGIYCVFFLLGAVLYALVPIAQARQSVPLFVLLTALIISMYGGGFATTPAYLRDLFGTMHLGAIHGRLITAWSMAAVLGPQLVNYISTYRIEHGVPRAEAYNATMYLMAALLLVGLACNLLIRPVEERLHHREAPSAA</sequence>
<comment type="caution">
    <text evidence="6">The sequence shown here is derived from an EMBL/GenBank/DDBJ whole genome shotgun (WGS) entry which is preliminary data.</text>
</comment>
<dbReference type="PANTHER" id="PTHR11360">
    <property type="entry name" value="MONOCARBOXYLATE TRANSPORTER"/>
    <property type="match status" value="1"/>
</dbReference>
<dbReference type="Proteomes" id="UP001216907">
    <property type="component" value="Unassembled WGS sequence"/>
</dbReference>
<feature type="transmembrane region" description="Helical" evidence="4">
    <location>
        <begin position="440"/>
        <end position="459"/>
    </location>
</feature>
<feature type="transmembrane region" description="Helical" evidence="4">
    <location>
        <begin position="144"/>
        <end position="166"/>
    </location>
</feature>
<dbReference type="PROSITE" id="PS50850">
    <property type="entry name" value="MFS"/>
    <property type="match status" value="1"/>
</dbReference>
<evidence type="ECO:0000313" key="6">
    <source>
        <dbReference type="EMBL" id="MDG3006332.1"/>
    </source>
</evidence>
<name>A0ABT6FFM6_9BACT</name>
<dbReference type="InterPro" id="IPR011701">
    <property type="entry name" value="MFS"/>
</dbReference>
<feature type="transmembrane region" description="Helical" evidence="4">
    <location>
        <begin position="178"/>
        <end position="198"/>
    </location>
</feature>
<feature type="transmembrane region" description="Helical" evidence="4">
    <location>
        <begin position="303"/>
        <end position="328"/>
    </location>
</feature>
<feature type="transmembrane region" description="Helical" evidence="4">
    <location>
        <begin position="401"/>
        <end position="420"/>
    </location>
</feature>
<feature type="domain" description="Major facilitator superfamily (MFS) profile" evidence="5">
    <location>
        <begin position="44"/>
        <end position="464"/>
    </location>
</feature>
<dbReference type="SUPFAM" id="SSF103473">
    <property type="entry name" value="MFS general substrate transporter"/>
    <property type="match status" value="1"/>
</dbReference>
<keyword evidence="2 4" id="KW-1133">Transmembrane helix</keyword>
<dbReference type="PANTHER" id="PTHR11360:SF317">
    <property type="entry name" value="MAJOR FACILITATOR SUPERFAMILY (MFS) PROFILE DOMAIN-CONTAINING PROTEIN-RELATED"/>
    <property type="match status" value="1"/>
</dbReference>
<feature type="transmembrane region" description="Helical" evidence="4">
    <location>
        <begin position="85"/>
        <end position="107"/>
    </location>
</feature>
<evidence type="ECO:0000259" key="5">
    <source>
        <dbReference type="PROSITE" id="PS50850"/>
    </source>
</evidence>
<gene>
    <name evidence="6" type="ORF">PZE19_21385</name>
</gene>
<feature type="transmembrane region" description="Helical" evidence="4">
    <location>
        <begin position="43"/>
        <end position="65"/>
    </location>
</feature>
<organism evidence="6 7">
    <name type="scientific">Paludisphaera mucosa</name>
    <dbReference type="NCBI Taxonomy" id="3030827"/>
    <lineage>
        <taxon>Bacteria</taxon>
        <taxon>Pseudomonadati</taxon>
        <taxon>Planctomycetota</taxon>
        <taxon>Planctomycetia</taxon>
        <taxon>Isosphaerales</taxon>
        <taxon>Isosphaeraceae</taxon>
        <taxon>Paludisphaera</taxon>
    </lineage>
</organism>
<keyword evidence="1 4" id="KW-0812">Transmembrane</keyword>
<dbReference type="Pfam" id="PF07690">
    <property type="entry name" value="MFS_1"/>
    <property type="match status" value="1"/>
</dbReference>
<dbReference type="InterPro" id="IPR050327">
    <property type="entry name" value="Proton-linked_MCT"/>
</dbReference>
<feature type="transmembrane region" description="Helical" evidence="4">
    <location>
        <begin position="218"/>
        <end position="236"/>
    </location>
</feature>
<evidence type="ECO:0000256" key="2">
    <source>
        <dbReference type="ARBA" id="ARBA00022989"/>
    </source>
</evidence>
<dbReference type="CDD" id="cd17353">
    <property type="entry name" value="MFS_OFA_like"/>
    <property type="match status" value="1"/>
</dbReference>